<dbReference type="AlphaFoldDB" id="A0A154PAI7"/>
<organism evidence="1 2">
    <name type="scientific">Dufourea novaeangliae</name>
    <name type="common">Sweat bee</name>
    <dbReference type="NCBI Taxonomy" id="178035"/>
    <lineage>
        <taxon>Eukaryota</taxon>
        <taxon>Metazoa</taxon>
        <taxon>Ecdysozoa</taxon>
        <taxon>Arthropoda</taxon>
        <taxon>Hexapoda</taxon>
        <taxon>Insecta</taxon>
        <taxon>Pterygota</taxon>
        <taxon>Neoptera</taxon>
        <taxon>Endopterygota</taxon>
        <taxon>Hymenoptera</taxon>
        <taxon>Apocrita</taxon>
        <taxon>Aculeata</taxon>
        <taxon>Apoidea</taxon>
        <taxon>Anthophila</taxon>
        <taxon>Halictidae</taxon>
        <taxon>Rophitinae</taxon>
        <taxon>Dufourea</taxon>
    </lineage>
</organism>
<accession>A0A154PAI7</accession>
<keyword evidence="2" id="KW-1185">Reference proteome</keyword>
<evidence type="ECO:0000313" key="2">
    <source>
        <dbReference type="Proteomes" id="UP000076502"/>
    </source>
</evidence>
<evidence type="ECO:0008006" key="3">
    <source>
        <dbReference type="Google" id="ProtNLM"/>
    </source>
</evidence>
<name>A0A154PAI7_DUFNO</name>
<sequence>MVGLNLTEIEEPQSLWEALSSLHAKNWEDAMQEEIENLERLQIWKAASAPPSKTCIGSKWVFKIKTLVMRKATSRDIKQSWYRTPSDRR</sequence>
<evidence type="ECO:0000313" key="1">
    <source>
        <dbReference type="EMBL" id="KZC08956.1"/>
    </source>
</evidence>
<proteinExistence type="predicted"/>
<gene>
    <name evidence="1" type="ORF">WN55_11419</name>
</gene>
<reference evidence="1 2" key="1">
    <citation type="submission" date="2015-07" db="EMBL/GenBank/DDBJ databases">
        <title>The genome of Dufourea novaeangliae.</title>
        <authorList>
            <person name="Pan H."/>
            <person name="Kapheim K."/>
        </authorList>
    </citation>
    <scope>NUCLEOTIDE SEQUENCE [LARGE SCALE GENOMIC DNA]</scope>
    <source>
        <strain evidence="1">0120121106</strain>
        <tissue evidence="1">Whole body</tissue>
    </source>
</reference>
<protein>
    <recommendedName>
        <fullName evidence="3">Copia protein</fullName>
    </recommendedName>
</protein>
<dbReference type="EMBL" id="KQ434863">
    <property type="protein sequence ID" value="KZC08956.1"/>
    <property type="molecule type" value="Genomic_DNA"/>
</dbReference>
<dbReference type="Proteomes" id="UP000076502">
    <property type="component" value="Unassembled WGS sequence"/>
</dbReference>